<dbReference type="eggNOG" id="ENOG502T20N">
    <property type="taxonomic scope" value="Eukaryota"/>
</dbReference>
<dbReference type="GO" id="GO:0016747">
    <property type="term" value="F:acyltransferase activity, transferring groups other than amino-acyl groups"/>
    <property type="evidence" value="ECO:0007669"/>
    <property type="project" value="TreeGrafter"/>
</dbReference>
<dbReference type="Proteomes" id="UP000020467">
    <property type="component" value="Unassembled WGS sequence"/>
</dbReference>
<dbReference type="InterPro" id="IPR050317">
    <property type="entry name" value="Plant_Fungal_Acyltransferase"/>
</dbReference>
<evidence type="ECO:0000256" key="1">
    <source>
        <dbReference type="ARBA" id="ARBA00022679"/>
    </source>
</evidence>
<dbReference type="GO" id="GO:0044550">
    <property type="term" value="P:secondary metabolite biosynthetic process"/>
    <property type="evidence" value="ECO:0007669"/>
    <property type="project" value="TreeGrafter"/>
</dbReference>
<dbReference type="InterPro" id="IPR054710">
    <property type="entry name" value="Tri101-like_N"/>
</dbReference>
<keyword evidence="1" id="KW-0808">Transferase</keyword>
<proteinExistence type="predicted"/>
<accession>A0A010QR85</accession>
<dbReference type="EMBL" id="JARH01000308">
    <property type="protein sequence ID" value="EXF82632.1"/>
    <property type="molecule type" value="Genomic_DNA"/>
</dbReference>
<dbReference type="HOGENOM" id="CLU_026450_4_0_1"/>
<keyword evidence="4" id="KW-1185">Reference proteome</keyword>
<dbReference type="Pfam" id="PF22664">
    <property type="entry name" value="TRI-like_N"/>
    <property type="match status" value="1"/>
</dbReference>
<evidence type="ECO:0000313" key="4">
    <source>
        <dbReference type="Proteomes" id="UP000020467"/>
    </source>
</evidence>
<feature type="domain" description="Trichothecene 3-O-acetyltransferase-like N-terminal" evidence="2">
    <location>
        <begin position="24"/>
        <end position="161"/>
    </location>
</feature>
<dbReference type="AlphaFoldDB" id="A0A010QR85"/>
<dbReference type="PANTHER" id="PTHR31642:SF310">
    <property type="entry name" value="FATTY ALCOHOL:CAFFEOYL-COA ACYLTRANSFERASE"/>
    <property type="match status" value="1"/>
</dbReference>
<dbReference type="OrthoDB" id="1862401at2759"/>
<dbReference type="Gene3D" id="3.30.559.10">
    <property type="entry name" value="Chloramphenicol acetyltransferase-like domain"/>
    <property type="match status" value="2"/>
</dbReference>
<reference evidence="3 4" key="1">
    <citation type="submission" date="2014-02" db="EMBL/GenBank/DDBJ databases">
        <title>The genome sequence of Colletotrichum fioriniae PJ7.</title>
        <authorList>
            <person name="Baroncelli R."/>
            <person name="Thon M.R."/>
        </authorList>
    </citation>
    <scope>NUCLEOTIDE SEQUENCE [LARGE SCALE GENOMIC DNA]</scope>
    <source>
        <strain evidence="3 4">PJ7</strain>
    </source>
</reference>
<protein>
    <recommendedName>
        <fullName evidence="2">Trichothecene 3-O-acetyltransferase-like N-terminal domain-containing protein</fullName>
    </recommendedName>
</protein>
<comment type="caution">
    <text evidence="3">The sequence shown here is derived from an EMBL/GenBank/DDBJ whole genome shotgun (WGS) entry which is preliminary data.</text>
</comment>
<dbReference type="KEGG" id="cfj:CFIO01_06108"/>
<dbReference type="PANTHER" id="PTHR31642">
    <property type="entry name" value="TRICHOTHECENE 3-O-ACETYLTRANSFERASE"/>
    <property type="match status" value="1"/>
</dbReference>
<organism evidence="3 4">
    <name type="scientific">Colletotrichum fioriniae PJ7</name>
    <dbReference type="NCBI Taxonomy" id="1445577"/>
    <lineage>
        <taxon>Eukaryota</taxon>
        <taxon>Fungi</taxon>
        <taxon>Dikarya</taxon>
        <taxon>Ascomycota</taxon>
        <taxon>Pezizomycotina</taxon>
        <taxon>Sordariomycetes</taxon>
        <taxon>Hypocreomycetidae</taxon>
        <taxon>Glomerellales</taxon>
        <taxon>Glomerellaceae</taxon>
        <taxon>Colletotrichum</taxon>
        <taxon>Colletotrichum acutatum species complex</taxon>
    </lineage>
</organism>
<name>A0A010QR85_9PEZI</name>
<dbReference type="InterPro" id="IPR023213">
    <property type="entry name" value="CAT-like_dom_sf"/>
</dbReference>
<gene>
    <name evidence="3" type="ORF">CFIO01_06108</name>
</gene>
<sequence>MGSLLGFTEIPNLTPLERIGPKGYLRYVFPFQLPEDYDLDQAASVLRAGYEAAQQRIAVLGCEAVPNPDAKQAGVLKLQRLRHGDIEGITVKDLRDPRAFPMTYSELKSKNFPVASFDANTICRRSVWATPDERLPVSLPQANFIQGGLILSWCIFHMFGDGKTFLIWTKIWAEECRRAQGLEITDPFKLDEAFLRDRQRIMSPTGKNPGRAEDHPEYTIIPFTPEGMPPKILSEDHRGQIFYFSPEALARLKAEASPENATEPTKQRWVSTNDALSALLWRTVMAVQSPLETLEGDPVSVFNIAVDARLRTDPPVHPETMGCFLGYVAASAPIRKMLGSASLADLAILVRQALIRADNQFVDDVATLIDTVEDVNRIIPTALLDVPGNNCIQTSWVNFSLYDVQWGPVLGDTIQAVRAPHVGVINGLQVVMPILPDGGMEILVGVEKNCLDRLLHEPLWMKYAETR</sequence>
<evidence type="ECO:0000313" key="3">
    <source>
        <dbReference type="EMBL" id="EXF82632.1"/>
    </source>
</evidence>
<evidence type="ECO:0000259" key="2">
    <source>
        <dbReference type="Pfam" id="PF22664"/>
    </source>
</evidence>